<evidence type="ECO:0000256" key="1">
    <source>
        <dbReference type="SAM" id="MobiDB-lite"/>
    </source>
</evidence>
<feature type="region of interest" description="Disordered" evidence="1">
    <location>
        <begin position="1"/>
        <end position="58"/>
    </location>
</feature>
<organism evidence="2 3">
    <name type="scientific">Cochliobolus sativus</name>
    <name type="common">Common root rot and spot blotch fungus</name>
    <name type="synonym">Bipolaris sorokiniana</name>
    <dbReference type="NCBI Taxonomy" id="45130"/>
    <lineage>
        <taxon>Eukaryota</taxon>
        <taxon>Fungi</taxon>
        <taxon>Dikarya</taxon>
        <taxon>Ascomycota</taxon>
        <taxon>Pezizomycotina</taxon>
        <taxon>Dothideomycetes</taxon>
        <taxon>Pleosporomycetidae</taxon>
        <taxon>Pleosporales</taxon>
        <taxon>Pleosporineae</taxon>
        <taxon>Pleosporaceae</taxon>
        <taxon>Bipolaris</taxon>
    </lineage>
</organism>
<comment type="caution">
    <text evidence="2">The sequence shown here is derived from an EMBL/GenBank/DDBJ whole genome shotgun (WGS) entry which is preliminary data.</text>
</comment>
<feature type="compositionally biased region" description="Polar residues" evidence="1">
    <location>
        <begin position="15"/>
        <end position="25"/>
    </location>
</feature>
<name>A0A8H5ZAU1_COCSA</name>
<dbReference type="AlphaFoldDB" id="A0A8H5ZAU1"/>
<evidence type="ECO:0000313" key="3">
    <source>
        <dbReference type="Proteomes" id="UP000624244"/>
    </source>
</evidence>
<sequence length="156" mass="17634">MAFLRASPKLAKSRLPTNPAFNALQQVREKAGSATVRARPYQHPTPPSPKPEQLAQNPSLPSINLVHHLREARPVVRYTVYASLGLMATVESTFWFHVLRAKFFPRATQADRQQDDELLDRLKSAMAGFRQVWMGNYQRYYGAHLRGLGYGGLDSL</sequence>
<dbReference type="EMBL" id="WNKQ01000017">
    <property type="protein sequence ID" value="KAF5845901.1"/>
    <property type="molecule type" value="Genomic_DNA"/>
</dbReference>
<evidence type="ECO:0000313" key="2">
    <source>
        <dbReference type="EMBL" id="KAF5845901.1"/>
    </source>
</evidence>
<reference evidence="2" key="1">
    <citation type="submission" date="2019-11" db="EMBL/GenBank/DDBJ databases">
        <title>Bipolaris sorokiniana Genome sequencing.</title>
        <authorList>
            <person name="Wang H."/>
        </authorList>
    </citation>
    <scope>NUCLEOTIDE SEQUENCE</scope>
</reference>
<proteinExistence type="predicted"/>
<accession>A0A8H5ZAU1</accession>
<gene>
    <name evidence="2" type="ORF">GGP41_008388</name>
</gene>
<dbReference type="Proteomes" id="UP000624244">
    <property type="component" value="Unassembled WGS sequence"/>
</dbReference>
<protein>
    <submittedName>
        <fullName evidence="2">Uncharacterized protein</fullName>
    </submittedName>
</protein>